<sequence>MKYSLPILSLLAVLFLSGCSTKKTTEGQDFSQLPVYELKGKEVPTDSAYLRYAYRIRVEGDVAVVFDLHGSDYFCHAFTYPEFDYLSSFGTLGKGPEEIISGSDVRFLGKNRVGILDSNGRKIAIYSGVGKGMNPSLERMVRMEERILMPLDFVRLANGDFLVPDYSGEARFCVVDSCGKLEERKAAIPLAEKTLLSSAAPAVAQAWRSFLAVTPDESQLVTVTQLGDVMDCYALPVLNKETIHRIGEGGEPEFSIAAEGYGIPKGCMGYWDVQVSDSCIYALYDGTRFEDMMKQDPATVKQGASRLRVFDLQGNPLRSYTFDRPVAGIFVDEALGILWATDVNADHQLVSYSLK</sequence>
<dbReference type="PROSITE" id="PS51257">
    <property type="entry name" value="PROKAR_LIPOPROTEIN"/>
    <property type="match status" value="1"/>
</dbReference>
<feature type="chain" id="PRO_5045520076" description="6-bladed beta-propeller" evidence="1">
    <location>
        <begin position="23"/>
        <end position="355"/>
    </location>
</feature>
<comment type="caution">
    <text evidence="2">The sequence shown here is derived from an EMBL/GenBank/DDBJ whole genome shotgun (WGS) entry which is preliminary data.</text>
</comment>
<evidence type="ECO:0008006" key="4">
    <source>
        <dbReference type="Google" id="ProtNLM"/>
    </source>
</evidence>
<keyword evidence="3" id="KW-1185">Reference proteome</keyword>
<reference evidence="2 3" key="1">
    <citation type="journal article" date="2021" name="Sci. Rep.">
        <title>The distribution of antibiotic resistance genes in chicken gut microbiota commensals.</title>
        <authorList>
            <person name="Juricova H."/>
            <person name="Matiasovicova J."/>
            <person name="Kubasova T."/>
            <person name="Cejkova D."/>
            <person name="Rychlik I."/>
        </authorList>
    </citation>
    <scope>NUCLEOTIDE SEQUENCE [LARGE SCALE GENOMIC DNA]</scope>
    <source>
        <strain evidence="2 3">An768</strain>
    </source>
</reference>
<dbReference type="RefSeq" id="WP_204500037.1">
    <property type="nucleotide sequence ID" value="NZ_JACJKJ010000006.1"/>
</dbReference>
<feature type="signal peptide" evidence="1">
    <location>
        <begin position="1"/>
        <end position="22"/>
    </location>
</feature>
<dbReference type="Proteomes" id="UP000782117">
    <property type="component" value="Unassembled WGS sequence"/>
</dbReference>
<protein>
    <recommendedName>
        <fullName evidence="4">6-bladed beta-propeller</fullName>
    </recommendedName>
</protein>
<accession>A0ABS2F7P5</accession>
<dbReference type="Pfam" id="PF15869">
    <property type="entry name" value="TolB_like"/>
    <property type="match status" value="1"/>
</dbReference>
<proteinExistence type="predicted"/>
<evidence type="ECO:0000313" key="2">
    <source>
        <dbReference type="EMBL" id="MBM6806277.1"/>
    </source>
</evidence>
<evidence type="ECO:0000256" key="1">
    <source>
        <dbReference type="SAM" id="SignalP"/>
    </source>
</evidence>
<evidence type="ECO:0000313" key="3">
    <source>
        <dbReference type="Proteomes" id="UP000782117"/>
    </source>
</evidence>
<organism evidence="2 3">
    <name type="scientific">Bacteroides caecicola</name>
    <dbReference type="NCBI Taxonomy" id="1462569"/>
    <lineage>
        <taxon>Bacteria</taxon>
        <taxon>Pseudomonadati</taxon>
        <taxon>Bacteroidota</taxon>
        <taxon>Bacteroidia</taxon>
        <taxon>Bacteroidales</taxon>
        <taxon>Bacteroidaceae</taxon>
        <taxon>Bacteroides</taxon>
    </lineage>
</organism>
<dbReference type="EMBL" id="JACJKJ010000006">
    <property type="protein sequence ID" value="MBM6806277.1"/>
    <property type="molecule type" value="Genomic_DNA"/>
</dbReference>
<name>A0ABS2F7P5_9BACE</name>
<gene>
    <name evidence="2" type="ORF">H6A24_07160</name>
</gene>
<keyword evidence="1" id="KW-0732">Signal</keyword>